<evidence type="ECO:0000256" key="2">
    <source>
        <dbReference type="ARBA" id="ARBA00022723"/>
    </source>
</evidence>
<evidence type="ECO:0000313" key="8">
    <source>
        <dbReference type="EMBL" id="ADE77045.1"/>
    </source>
</evidence>
<dbReference type="GO" id="GO:0005634">
    <property type="term" value="C:nucleus"/>
    <property type="evidence" value="ECO:0007669"/>
    <property type="project" value="UniProtKB-SubCell"/>
</dbReference>
<dbReference type="SUPFAM" id="SSF57903">
    <property type="entry name" value="FYVE/PHD zinc finger"/>
    <property type="match status" value="1"/>
</dbReference>
<dbReference type="SMART" id="SM00249">
    <property type="entry name" value="PHD"/>
    <property type="match status" value="1"/>
</dbReference>
<dbReference type="PANTHER" id="PTHR45915:SF2">
    <property type="entry name" value="TOUTATIS, ISOFORM E"/>
    <property type="match status" value="1"/>
</dbReference>
<organism evidence="8">
    <name type="scientific">Picea sitchensis</name>
    <name type="common">Sitka spruce</name>
    <name type="synonym">Pinus sitchensis</name>
    <dbReference type="NCBI Taxonomy" id="3332"/>
    <lineage>
        <taxon>Eukaryota</taxon>
        <taxon>Viridiplantae</taxon>
        <taxon>Streptophyta</taxon>
        <taxon>Embryophyta</taxon>
        <taxon>Tracheophyta</taxon>
        <taxon>Spermatophyta</taxon>
        <taxon>Pinopsida</taxon>
        <taxon>Pinidae</taxon>
        <taxon>Conifers I</taxon>
        <taxon>Pinales</taxon>
        <taxon>Pinaceae</taxon>
        <taxon>Picea</taxon>
    </lineage>
</organism>
<evidence type="ECO:0000256" key="5">
    <source>
        <dbReference type="PROSITE-ProRule" id="PRU00146"/>
    </source>
</evidence>
<dbReference type="Gene3D" id="3.30.40.100">
    <property type="match status" value="1"/>
</dbReference>
<dbReference type="PROSITE" id="PS01359">
    <property type="entry name" value="ZF_PHD_1"/>
    <property type="match status" value="1"/>
</dbReference>
<dbReference type="GO" id="GO:0008270">
    <property type="term" value="F:zinc ion binding"/>
    <property type="evidence" value="ECO:0007669"/>
    <property type="project" value="UniProtKB-KW"/>
</dbReference>
<evidence type="ECO:0000256" key="4">
    <source>
        <dbReference type="ARBA" id="ARBA00022833"/>
    </source>
</evidence>
<dbReference type="InterPro" id="IPR001965">
    <property type="entry name" value="Znf_PHD"/>
</dbReference>
<evidence type="ECO:0000256" key="3">
    <source>
        <dbReference type="ARBA" id="ARBA00022771"/>
    </source>
</evidence>
<dbReference type="PANTHER" id="PTHR45915">
    <property type="entry name" value="TRANSCRIPTION INTERMEDIARY FACTOR"/>
    <property type="match status" value="1"/>
</dbReference>
<dbReference type="InterPro" id="IPR019787">
    <property type="entry name" value="Znf_PHD-finger"/>
</dbReference>
<dbReference type="EMBL" id="BT123745">
    <property type="protein sequence ID" value="ADE77045.1"/>
    <property type="molecule type" value="mRNA"/>
</dbReference>
<evidence type="ECO:0000256" key="1">
    <source>
        <dbReference type="ARBA" id="ARBA00004123"/>
    </source>
</evidence>
<dbReference type="InterPro" id="IPR019786">
    <property type="entry name" value="Zinc_finger_PHD-type_CS"/>
</dbReference>
<name>D5ABX6_PICSI</name>
<keyword evidence="2" id="KW-0479">Metal-binding</keyword>
<dbReference type="AlphaFoldDB" id="D5ABX6"/>
<feature type="domain" description="CW-type" evidence="7">
    <location>
        <begin position="184"/>
        <end position="255"/>
    </location>
</feature>
<dbReference type="Pfam" id="PF00628">
    <property type="entry name" value="PHD"/>
    <property type="match status" value="1"/>
</dbReference>
<dbReference type="PROSITE" id="PS50016">
    <property type="entry name" value="ZF_PHD_2"/>
    <property type="match status" value="1"/>
</dbReference>
<dbReference type="PROSITE" id="PS51050">
    <property type="entry name" value="ZF_CW"/>
    <property type="match status" value="1"/>
</dbReference>
<reference evidence="8" key="1">
    <citation type="submission" date="2010-04" db="EMBL/GenBank/DDBJ databases">
        <authorList>
            <person name="Reid K.E."/>
            <person name="Liao N."/>
            <person name="Chan S."/>
            <person name="Docking R."/>
            <person name="Taylor G."/>
            <person name="Moore R."/>
            <person name="Mayo M."/>
            <person name="Munro S."/>
            <person name="King J."/>
            <person name="Yanchuk A."/>
            <person name="Holt R."/>
            <person name="Jones S."/>
            <person name="Marra M."/>
            <person name="Ritland C.E."/>
            <person name="Ritland K."/>
            <person name="Bohlmann J."/>
        </authorList>
    </citation>
    <scope>NUCLEOTIDE SEQUENCE</scope>
    <source>
        <tissue evidence="8">Bud</tissue>
    </source>
</reference>
<dbReference type="GO" id="GO:0000785">
    <property type="term" value="C:chromatin"/>
    <property type="evidence" value="ECO:0007669"/>
    <property type="project" value="TreeGrafter"/>
</dbReference>
<proteinExistence type="evidence at transcript level"/>
<sequence>MEHPGVVGDGKCNKKCKVCGTLEDSISTLICDMCEESFHMSCCNPKVVSIPMKDNWYCTTCRKKRKRPVIKYSIESGENEHGLKFKTGVLDKGVHDKGANEKGGDLLWRMLQDDGAYTTQVRIGNEYQADVPIWTGKVTDSVESPFMGELISLEEKILEQELAKRNMENGVWPKDWKPAKYLSFGSKENWLQCRAVLYYEGELCPDGRKAKQDIICGKWRRAPFSQIQNDDWDCSCAVVWDPVHADCAVPQEMETEDILKLLKASEIVFPECKLSKEDWGFERDE</sequence>
<keyword evidence="4" id="KW-0862">Zinc</keyword>
<evidence type="ECO:0000259" key="7">
    <source>
        <dbReference type="PROSITE" id="PS51050"/>
    </source>
</evidence>
<dbReference type="InterPro" id="IPR011124">
    <property type="entry name" value="Znf_CW"/>
</dbReference>
<dbReference type="Gene3D" id="2.30.30.1150">
    <property type="match status" value="1"/>
</dbReference>
<feature type="domain" description="PHD-type" evidence="6">
    <location>
        <begin position="13"/>
        <end position="64"/>
    </location>
</feature>
<keyword evidence="3 5" id="KW-0863">Zinc-finger</keyword>
<accession>D5ABX6</accession>
<dbReference type="InterPro" id="IPR011011">
    <property type="entry name" value="Znf_FYVE_PHD"/>
</dbReference>
<comment type="subcellular location">
    <subcellularLocation>
        <location evidence="1">Nucleus</location>
    </subcellularLocation>
</comment>
<protein>
    <recommendedName>
        <fullName evidence="9">PHD-type domain-containing protein</fullName>
    </recommendedName>
</protein>
<evidence type="ECO:0008006" key="9">
    <source>
        <dbReference type="Google" id="ProtNLM"/>
    </source>
</evidence>
<evidence type="ECO:0000259" key="6">
    <source>
        <dbReference type="PROSITE" id="PS50016"/>
    </source>
</evidence>